<sequence>MLVERDRSRSLCRNIYGVKRTNSEGTRSWPSTRLSSRLSRVIKSGKDDPSADTIERPLEGEVRERGRGGEARREIKREEDKLKGISLQCMKERKFVCCHCLSVSDGLWGFGDERFW</sequence>
<keyword evidence="3" id="KW-1185">Reference proteome</keyword>
<feature type="compositionally biased region" description="Basic and acidic residues" evidence="1">
    <location>
        <begin position="44"/>
        <end position="72"/>
    </location>
</feature>
<dbReference type="Proteomes" id="UP001345219">
    <property type="component" value="Chromosome 18"/>
</dbReference>
<accession>A0AAN7QSC9</accession>
<proteinExistence type="predicted"/>
<protein>
    <submittedName>
        <fullName evidence="2">Uncharacterized protein</fullName>
    </submittedName>
</protein>
<evidence type="ECO:0000256" key="1">
    <source>
        <dbReference type="SAM" id="MobiDB-lite"/>
    </source>
</evidence>
<dbReference type="EMBL" id="JAXIOK010000003">
    <property type="protein sequence ID" value="KAK4775711.1"/>
    <property type="molecule type" value="Genomic_DNA"/>
</dbReference>
<gene>
    <name evidence="2" type="ORF">SAY87_023672</name>
</gene>
<organism evidence="2 3">
    <name type="scientific">Trapa incisa</name>
    <dbReference type="NCBI Taxonomy" id="236973"/>
    <lineage>
        <taxon>Eukaryota</taxon>
        <taxon>Viridiplantae</taxon>
        <taxon>Streptophyta</taxon>
        <taxon>Embryophyta</taxon>
        <taxon>Tracheophyta</taxon>
        <taxon>Spermatophyta</taxon>
        <taxon>Magnoliopsida</taxon>
        <taxon>eudicotyledons</taxon>
        <taxon>Gunneridae</taxon>
        <taxon>Pentapetalae</taxon>
        <taxon>rosids</taxon>
        <taxon>malvids</taxon>
        <taxon>Myrtales</taxon>
        <taxon>Lythraceae</taxon>
        <taxon>Trapa</taxon>
    </lineage>
</organism>
<feature type="region of interest" description="Disordered" evidence="1">
    <location>
        <begin position="40"/>
        <end position="72"/>
    </location>
</feature>
<evidence type="ECO:0000313" key="2">
    <source>
        <dbReference type="EMBL" id="KAK4775711.1"/>
    </source>
</evidence>
<evidence type="ECO:0000313" key="3">
    <source>
        <dbReference type="Proteomes" id="UP001345219"/>
    </source>
</evidence>
<name>A0AAN7QSC9_9MYRT</name>
<comment type="caution">
    <text evidence="2">The sequence shown here is derived from an EMBL/GenBank/DDBJ whole genome shotgun (WGS) entry which is preliminary data.</text>
</comment>
<reference evidence="2 3" key="1">
    <citation type="journal article" date="2023" name="Hortic Res">
        <title>Pangenome of water caltrop reveals structural variations and asymmetric subgenome divergence after allopolyploidization.</title>
        <authorList>
            <person name="Zhang X."/>
            <person name="Chen Y."/>
            <person name="Wang L."/>
            <person name="Yuan Y."/>
            <person name="Fang M."/>
            <person name="Shi L."/>
            <person name="Lu R."/>
            <person name="Comes H.P."/>
            <person name="Ma Y."/>
            <person name="Chen Y."/>
            <person name="Huang G."/>
            <person name="Zhou Y."/>
            <person name="Zheng Z."/>
            <person name="Qiu Y."/>
        </authorList>
    </citation>
    <scope>NUCLEOTIDE SEQUENCE [LARGE SCALE GENOMIC DNA]</scope>
    <source>
        <tissue evidence="2">Roots</tissue>
    </source>
</reference>
<dbReference type="AlphaFoldDB" id="A0AAN7QSC9"/>